<organism evidence="1 2">
    <name type="scientific">Collimonas arenae</name>
    <dbReference type="NCBI Taxonomy" id="279058"/>
    <lineage>
        <taxon>Bacteria</taxon>
        <taxon>Pseudomonadati</taxon>
        <taxon>Pseudomonadota</taxon>
        <taxon>Betaproteobacteria</taxon>
        <taxon>Burkholderiales</taxon>
        <taxon>Oxalobacteraceae</taxon>
        <taxon>Collimonas</taxon>
    </lineage>
</organism>
<reference evidence="2" key="1">
    <citation type="journal article" date="2014" name="Soil Biol. Biochem.">
        <title>Structure and function of bacterial communities in ageing soils: Insights from the Mendocino ecological staircase.</title>
        <authorList>
            <person name="Uroz S."/>
            <person name="Tech J.J."/>
            <person name="Sawaya N.A."/>
            <person name="Frey-Klett P."/>
            <person name="Leveau J.H.J."/>
        </authorList>
    </citation>
    <scope>NUCLEOTIDE SEQUENCE [LARGE SCALE GENOMIC DNA]</scope>
    <source>
        <strain evidence="2">Cal35</strain>
    </source>
</reference>
<protein>
    <submittedName>
        <fullName evidence="1">Uncharacterized protein</fullName>
    </submittedName>
</protein>
<dbReference type="AlphaFoldDB" id="A0A0A1FH87"/>
<dbReference type="EMBL" id="CP009962">
    <property type="protein sequence ID" value="AIY43941.1"/>
    <property type="molecule type" value="Genomic_DNA"/>
</dbReference>
<gene>
    <name evidence="1" type="ORF">LT85_4783</name>
</gene>
<proteinExistence type="predicted"/>
<dbReference type="HOGENOM" id="CLU_3342451_0_0_4"/>
<name>A0A0A1FH87_9BURK</name>
<accession>A0A0A1FH87</accession>
<sequence length="37" mass="4362">MKSRSEMLGSHIDERSWLNLEGCEMHRRLLEAYAKLA</sequence>
<evidence type="ECO:0000313" key="1">
    <source>
        <dbReference type="EMBL" id="AIY43941.1"/>
    </source>
</evidence>
<keyword evidence="2" id="KW-1185">Reference proteome</keyword>
<dbReference type="Proteomes" id="UP000030302">
    <property type="component" value="Chromosome"/>
</dbReference>
<dbReference type="KEGG" id="care:LT85_4783"/>
<evidence type="ECO:0000313" key="2">
    <source>
        <dbReference type="Proteomes" id="UP000030302"/>
    </source>
</evidence>